<keyword evidence="3" id="KW-1185">Reference proteome</keyword>
<dbReference type="InterPro" id="IPR006913">
    <property type="entry name" value="CENP-V/GFA"/>
</dbReference>
<name>A0ABS6IQC6_9HYPH</name>
<reference evidence="2 3" key="1">
    <citation type="submission" date="2021-06" db="EMBL/GenBank/DDBJ databases">
        <authorList>
            <person name="Lee D.H."/>
        </authorList>
    </citation>
    <scope>NUCLEOTIDE SEQUENCE [LARGE SCALE GENOMIC DNA]</scope>
    <source>
        <strain evidence="2 3">MMS21-HV4-11</strain>
    </source>
</reference>
<dbReference type="RefSeq" id="WP_216964746.1">
    <property type="nucleotide sequence ID" value="NZ_JAHOPB010000002.1"/>
</dbReference>
<dbReference type="Proteomes" id="UP000727907">
    <property type="component" value="Unassembled WGS sequence"/>
</dbReference>
<dbReference type="PANTHER" id="PTHR33337:SF40">
    <property type="entry name" value="CENP-V_GFA DOMAIN-CONTAINING PROTEIN-RELATED"/>
    <property type="match status" value="1"/>
</dbReference>
<evidence type="ECO:0000313" key="3">
    <source>
        <dbReference type="Proteomes" id="UP000727907"/>
    </source>
</evidence>
<dbReference type="Pfam" id="PF04828">
    <property type="entry name" value="GFA"/>
    <property type="match status" value="1"/>
</dbReference>
<dbReference type="PROSITE" id="PS51891">
    <property type="entry name" value="CENP_V_GFA"/>
    <property type="match status" value="1"/>
</dbReference>
<dbReference type="EMBL" id="JAHOPB010000002">
    <property type="protein sequence ID" value="MBU8876169.1"/>
    <property type="molecule type" value="Genomic_DNA"/>
</dbReference>
<gene>
    <name evidence="2" type="ORF">KQ910_20520</name>
</gene>
<evidence type="ECO:0000313" key="2">
    <source>
        <dbReference type="EMBL" id="MBU8876169.1"/>
    </source>
</evidence>
<sequence>MLNGSCLCGAVAYEADARVERIVHCHCHTCRKTHGTAFSSVTAVPRDSFRWLRGEDSLGAIESSPGKFRRFCGTCGSHVMAERVAQPVILLRLGCLDTEVRERPQLHIWRSDAAPWYDPKVDVPEKQEGV</sequence>
<dbReference type="PANTHER" id="PTHR33337">
    <property type="entry name" value="GFA DOMAIN-CONTAINING PROTEIN"/>
    <property type="match status" value="1"/>
</dbReference>
<proteinExistence type="predicted"/>
<accession>A0ABS6IQC6</accession>
<organism evidence="2 3">
    <name type="scientific">Reyranella humidisoli</name>
    <dbReference type="NCBI Taxonomy" id="2849149"/>
    <lineage>
        <taxon>Bacteria</taxon>
        <taxon>Pseudomonadati</taxon>
        <taxon>Pseudomonadota</taxon>
        <taxon>Alphaproteobacteria</taxon>
        <taxon>Hyphomicrobiales</taxon>
        <taxon>Reyranellaceae</taxon>
        <taxon>Reyranella</taxon>
    </lineage>
</organism>
<protein>
    <submittedName>
        <fullName evidence="2">GFA family protein</fullName>
    </submittedName>
</protein>
<evidence type="ECO:0000259" key="1">
    <source>
        <dbReference type="PROSITE" id="PS51891"/>
    </source>
</evidence>
<comment type="caution">
    <text evidence="2">The sequence shown here is derived from an EMBL/GenBank/DDBJ whole genome shotgun (WGS) entry which is preliminary data.</text>
</comment>
<feature type="domain" description="CENP-V/GFA" evidence="1">
    <location>
        <begin position="2"/>
        <end position="117"/>
    </location>
</feature>